<dbReference type="PANTHER" id="PTHR43080:SF2">
    <property type="entry name" value="CBS DOMAIN-CONTAINING PROTEIN"/>
    <property type="match status" value="1"/>
</dbReference>
<protein>
    <submittedName>
        <fullName evidence="4">Hypoxic response protein 1</fullName>
    </submittedName>
</protein>
<keyword evidence="5" id="KW-1185">Reference proteome</keyword>
<evidence type="ECO:0000256" key="2">
    <source>
        <dbReference type="PROSITE-ProRule" id="PRU00703"/>
    </source>
</evidence>
<dbReference type="CDD" id="cd04622">
    <property type="entry name" value="CBS_pair_HRP1_like"/>
    <property type="match status" value="1"/>
</dbReference>
<dbReference type="SMART" id="SM00116">
    <property type="entry name" value="CBS"/>
    <property type="match status" value="2"/>
</dbReference>
<dbReference type="InterPro" id="IPR046342">
    <property type="entry name" value="CBS_dom_sf"/>
</dbReference>
<dbReference type="EMBL" id="SJPP01000001">
    <property type="protein sequence ID" value="TWU14338.1"/>
    <property type="molecule type" value="Genomic_DNA"/>
</dbReference>
<sequence length="143" mass="15661">MKLLDIMTENVEAVSVETSLSAAANLMAQHDIGFLPVVEWDKLVGTITDRDIIVRGLTESLNPTTTHVAEIMTKCLETLSPEDDVKRAATLMQEKQILRLVLQDCDGRYVGVVSLGDIAQHAHDWKMSGESLDKICEPAAIAT</sequence>
<comment type="caution">
    <text evidence="4">The sequence shown here is derived from an EMBL/GenBank/DDBJ whole genome shotgun (WGS) entry which is preliminary data.</text>
</comment>
<evidence type="ECO:0000256" key="1">
    <source>
        <dbReference type="ARBA" id="ARBA00023122"/>
    </source>
</evidence>
<dbReference type="OrthoDB" id="9802114at2"/>
<proteinExistence type="predicted"/>
<feature type="domain" description="CBS" evidence="3">
    <location>
        <begin position="72"/>
        <end position="132"/>
    </location>
</feature>
<dbReference type="SUPFAM" id="SSF54631">
    <property type="entry name" value="CBS-domain pair"/>
    <property type="match status" value="1"/>
</dbReference>
<evidence type="ECO:0000313" key="5">
    <source>
        <dbReference type="Proteomes" id="UP000320735"/>
    </source>
</evidence>
<feature type="domain" description="CBS" evidence="3">
    <location>
        <begin position="7"/>
        <end position="64"/>
    </location>
</feature>
<dbReference type="PANTHER" id="PTHR43080">
    <property type="entry name" value="CBS DOMAIN-CONTAINING PROTEIN CBSX3, MITOCHONDRIAL"/>
    <property type="match status" value="1"/>
</dbReference>
<dbReference type="InterPro" id="IPR000644">
    <property type="entry name" value="CBS_dom"/>
</dbReference>
<dbReference type="Pfam" id="PF00571">
    <property type="entry name" value="CBS"/>
    <property type="match status" value="2"/>
</dbReference>
<dbReference type="Proteomes" id="UP000320735">
    <property type="component" value="Unassembled WGS sequence"/>
</dbReference>
<reference evidence="4 5" key="1">
    <citation type="submission" date="2019-02" db="EMBL/GenBank/DDBJ databases">
        <title>Deep-cultivation of Planctomycetes and their phenomic and genomic characterization uncovers novel biology.</title>
        <authorList>
            <person name="Wiegand S."/>
            <person name="Jogler M."/>
            <person name="Boedeker C."/>
            <person name="Pinto D."/>
            <person name="Vollmers J."/>
            <person name="Rivas-Marin E."/>
            <person name="Kohn T."/>
            <person name="Peeters S.H."/>
            <person name="Heuer A."/>
            <person name="Rast P."/>
            <person name="Oberbeckmann S."/>
            <person name="Bunk B."/>
            <person name="Jeske O."/>
            <person name="Meyerdierks A."/>
            <person name="Storesund J.E."/>
            <person name="Kallscheuer N."/>
            <person name="Luecker S."/>
            <person name="Lage O.M."/>
            <person name="Pohl T."/>
            <person name="Merkel B.J."/>
            <person name="Hornburger P."/>
            <person name="Mueller R.-W."/>
            <person name="Bruemmer F."/>
            <person name="Labrenz M."/>
            <person name="Spormann A.M."/>
            <person name="Op Den Camp H."/>
            <person name="Overmann J."/>
            <person name="Amann R."/>
            <person name="Jetten M.S.M."/>
            <person name="Mascher T."/>
            <person name="Medema M.H."/>
            <person name="Devos D.P."/>
            <person name="Kaster A.-K."/>
            <person name="Ovreas L."/>
            <person name="Rohde M."/>
            <person name="Galperin M.Y."/>
            <person name="Jogler C."/>
        </authorList>
    </citation>
    <scope>NUCLEOTIDE SEQUENCE [LARGE SCALE GENOMIC DNA]</scope>
    <source>
        <strain evidence="4 5">CA54</strain>
    </source>
</reference>
<organism evidence="4 5">
    <name type="scientific">Symmachiella macrocystis</name>
    <dbReference type="NCBI Taxonomy" id="2527985"/>
    <lineage>
        <taxon>Bacteria</taxon>
        <taxon>Pseudomonadati</taxon>
        <taxon>Planctomycetota</taxon>
        <taxon>Planctomycetia</taxon>
        <taxon>Planctomycetales</taxon>
        <taxon>Planctomycetaceae</taxon>
        <taxon>Symmachiella</taxon>
    </lineage>
</organism>
<evidence type="ECO:0000259" key="3">
    <source>
        <dbReference type="PROSITE" id="PS51371"/>
    </source>
</evidence>
<dbReference type="PROSITE" id="PS51371">
    <property type="entry name" value="CBS"/>
    <property type="match status" value="2"/>
</dbReference>
<evidence type="ECO:0000313" key="4">
    <source>
        <dbReference type="EMBL" id="TWU14338.1"/>
    </source>
</evidence>
<keyword evidence="1 2" id="KW-0129">CBS domain</keyword>
<dbReference type="RefSeq" id="WP_146371611.1">
    <property type="nucleotide sequence ID" value="NZ_SJPP01000001.1"/>
</dbReference>
<accession>A0A5C6BQK3</accession>
<gene>
    <name evidence="4" type="primary">hrp1</name>
    <name evidence="4" type="ORF">CA54_31830</name>
</gene>
<dbReference type="Gene3D" id="3.10.580.10">
    <property type="entry name" value="CBS-domain"/>
    <property type="match status" value="1"/>
</dbReference>
<dbReference type="InterPro" id="IPR051257">
    <property type="entry name" value="Diverse_CBS-Domain"/>
</dbReference>
<dbReference type="AlphaFoldDB" id="A0A5C6BQK3"/>
<name>A0A5C6BQK3_9PLAN</name>